<proteinExistence type="predicted"/>
<gene>
    <name evidence="2" type="ORF">S06H3_02264</name>
</gene>
<accession>X1LEP1</accession>
<dbReference type="AlphaFoldDB" id="X1LEP1"/>
<organism evidence="2">
    <name type="scientific">marine sediment metagenome</name>
    <dbReference type="NCBI Taxonomy" id="412755"/>
    <lineage>
        <taxon>unclassified sequences</taxon>
        <taxon>metagenomes</taxon>
        <taxon>ecological metagenomes</taxon>
    </lineage>
</organism>
<feature type="transmembrane region" description="Helical" evidence="1">
    <location>
        <begin position="166"/>
        <end position="186"/>
    </location>
</feature>
<feature type="transmembrane region" description="Helical" evidence="1">
    <location>
        <begin position="73"/>
        <end position="93"/>
    </location>
</feature>
<name>X1LEP1_9ZZZZ</name>
<feature type="transmembrane region" description="Helical" evidence="1">
    <location>
        <begin position="240"/>
        <end position="264"/>
    </location>
</feature>
<dbReference type="EMBL" id="BARV01000645">
    <property type="protein sequence ID" value="GAI00890.1"/>
    <property type="molecule type" value="Genomic_DNA"/>
</dbReference>
<feature type="transmembrane region" description="Helical" evidence="1">
    <location>
        <begin position="207"/>
        <end position="228"/>
    </location>
</feature>
<keyword evidence="1" id="KW-0472">Membrane</keyword>
<evidence type="ECO:0008006" key="3">
    <source>
        <dbReference type="Google" id="ProtNLM"/>
    </source>
</evidence>
<evidence type="ECO:0000256" key="1">
    <source>
        <dbReference type="SAM" id="Phobius"/>
    </source>
</evidence>
<feature type="non-terminal residue" evidence="2">
    <location>
        <position position="1"/>
    </location>
</feature>
<feature type="transmembrane region" description="Helical" evidence="1">
    <location>
        <begin position="12"/>
        <end position="36"/>
    </location>
</feature>
<feature type="transmembrane region" description="Helical" evidence="1">
    <location>
        <begin position="48"/>
        <end position="66"/>
    </location>
</feature>
<feature type="transmembrane region" description="Helical" evidence="1">
    <location>
        <begin position="99"/>
        <end position="119"/>
    </location>
</feature>
<feature type="transmembrane region" description="Helical" evidence="1">
    <location>
        <begin position="139"/>
        <end position="160"/>
    </location>
</feature>
<keyword evidence="1" id="KW-0812">Transmembrane</keyword>
<sequence length="278" mass="31404">SSDFINKSLFKIFLPAITILFGLQTLRILIPTIVYVYGESMGASTTQLGIYAAIVFLVSFIFAIINRIIGSKLILIITAIGVGLIRLLEQIFSSPFIDLYLSTLGTSIFILFIPSYLSYIWNMKYKIIGSNKKTGGYEYIIGILSGFALDTAILGVFGTYDINWHFDIFSFFVILVLTSIQFYLLFSWIKSTGLVKREKKISRKEPNFLFSIPMMGFGSFLFLQLLFFQNIGYETVITGLSQPIVFSLITLGNITAIMFSIFILKKFKSKVDVNSSFY</sequence>
<protein>
    <recommendedName>
        <fullName evidence="3">Major facilitator superfamily (MFS) profile domain-containing protein</fullName>
    </recommendedName>
</protein>
<evidence type="ECO:0000313" key="2">
    <source>
        <dbReference type="EMBL" id="GAI00890.1"/>
    </source>
</evidence>
<keyword evidence="1" id="KW-1133">Transmembrane helix</keyword>
<comment type="caution">
    <text evidence="2">The sequence shown here is derived from an EMBL/GenBank/DDBJ whole genome shotgun (WGS) entry which is preliminary data.</text>
</comment>
<reference evidence="2" key="1">
    <citation type="journal article" date="2014" name="Front. Microbiol.">
        <title>High frequency of phylogenetically diverse reductive dehalogenase-homologous genes in deep subseafloor sedimentary metagenomes.</title>
        <authorList>
            <person name="Kawai M."/>
            <person name="Futagami T."/>
            <person name="Toyoda A."/>
            <person name="Takaki Y."/>
            <person name="Nishi S."/>
            <person name="Hori S."/>
            <person name="Arai W."/>
            <person name="Tsubouchi T."/>
            <person name="Morono Y."/>
            <person name="Uchiyama I."/>
            <person name="Ito T."/>
            <person name="Fujiyama A."/>
            <person name="Inagaki F."/>
            <person name="Takami H."/>
        </authorList>
    </citation>
    <scope>NUCLEOTIDE SEQUENCE</scope>
    <source>
        <strain evidence="2">Expedition CK06-06</strain>
    </source>
</reference>